<proteinExistence type="predicted"/>
<name>A0ABQ2MVM9_9MICO</name>
<organism evidence="1 2">
    <name type="scientific">Microbacterium nanhaiense</name>
    <dbReference type="NCBI Taxonomy" id="1301026"/>
    <lineage>
        <taxon>Bacteria</taxon>
        <taxon>Bacillati</taxon>
        <taxon>Actinomycetota</taxon>
        <taxon>Actinomycetes</taxon>
        <taxon>Micrococcales</taxon>
        <taxon>Microbacteriaceae</taxon>
        <taxon>Microbacterium</taxon>
    </lineage>
</organism>
<protein>
    <submittedName>
        <fullName evidence="1">Uncharacterized protein</fullName>
    </submittedName>
</protein>
<sequence>MKKIAEIMQSSDSGHEVVWARVDRDFYVANAPGAFLGCVDRIAPGDFEAYDARTQGIGIFPTLKAAMEAVVSGATEVTTA</sequence>
<comment type="caution">
    <text evidence="1">The sequence shown here is derived from an EMBL/GenBank/DDBJ whole genome shotgun (WGS) entry which is preliminary data.</text>
</comment>
<evidence type="ECO:0000313" key="2">
    <source>
        <dbReference type="Proteomes" id="UP000638043"/>
    </source>
</evidence>
<reference evidence="2" key="1">
    <citation type="journal article" date="2019" name="Int. J. Syst. Evol. Microbiol.">
        <title>The Global Catalogue of Microorganisms (GCM) 10K type strain sequencing project: providing services to taxonomists for standard genome sequencing and annotation.</title>
        <authorList>
            <consortium name="The Broad Institute Genomics Platform"/>
            <consortium name="The Broad Institute Genome Sequencing Center for Infectious Disease"/>
            <person name="Wu L."/>
            <person name="Ma J."/>
        </authorList>
    </citation>
    <scope>NUCLEOTIDE SEQUENCE [LARGE SCALE GENOMIC DNA]</scope>
    <source>
        <strain evidence="2">CGMCC 4.7181</strain>
    </source>
</reference>
<accession>A0ABQ2MVM9</accession>
<dbReference type="EMBL" id="BMMQ01000001">
    <property type="protein sequence ID" value="GGO59462.1"/>
    <property type="molecule type" value="Genomic_DNA"/>
</dbReference>
<keyword evidence="2" id="KW-1185">Reference proteome</keyword>
<evidence type="ECO:0000313" key="1">
    <source>
        <dbReference type="EMBL" id="GGO59462.1"/>
    </source>
</evidence>
<gene>
    <name evidence="1" type="ORF">GCM10010910_02480</name>
</gene>
<dbReference type="RefSeq" id="WP_188699583.1">
    <property type="nucleotide sequence ID" value="NZ_BMMQ01000001.1"/>
</dbReference>
<dbReference type="Proteomes" id="UP000638043">
    <property type="component" value="Unassembled WGS sequence"/>
</dbReference>